<dbReference type="RefSeq" id="WP_198688627.1">
    <property type="nucleotide sequence ID" value="NZ_CAWPUD010000018.1"/>
</dbReference>
<dbReference type="Pfam" id="PF04448">
    <property type="entry name" value="DUF551"/>
    <property type="match status" value="1"/>
</dbReference>
<comment type="caution">
    <text evidence="2">The sequence shown here is derived from an EMBL/GenBank/DDBJ whole genome shotgun (WGS) entry which is preliminary data.</text>
</comment>
<proteinExistence type="predicted"/>
<sequence length="130" mass="14968">MFKINQPELVVAILNEIARQHPGTKLEIEAWQYGEIVKATNLVCAVFEGKVTEPQVIPWVSVQDGKPESKRKYLTFGSYGITTAWFDPAWSNKFQDCETNNNECMADMDGRIYTVTHWMELPKQPEEKRS</sequence>
<dbReference type="InterPro" id="IPR007539">
    <property type="entry name" value="DUF551"/>
</dbReference>
<evidence type="ECO:0000313" key="3">
    <source>
        <dbReference type="Proteomes" id="UP000696184"/>
    </source>
</evidence>
<name>A0ABS0U2V6_9GAMM</name>
<protein>
    <submittedName>
        <fullName evidence="2">DUF551 domain-containing protein</fullName>
    </submittedName>
</protein>
<organism evidence="2 3">
    <name type="scientific">Xenorhabdus lircayensis</name>
    <dbReference type="NCBI Taxonomy" id="2763499"/>
    <lineage>
        <taxon>Bacteria</taxon>
        <taxon>Pseudomonadati</taxon>
        <taxon>Pseudomonadota</taxon>
        <taxon>Gammaproteobacteria</taxon>
        <taxon>Enterobacterales</taxon>
        <taxon>Morganellaceae</taxon>
        <taxon>Xenorhabdus</taxon>
    </lineage>
</organism>
<reference evidence="2 3" key="1">
    <citation type="submission" date="2020-08" db="EMBL/GenBank/DDBJ databases">
        <title>Description of Xenorhabdus lircayensis sp. nov., the symbiotic bacterium associated with the entomopathogenic nematode Steirnernema unicornum.</title>
        <authorList>
            <person name="Castaneda-Alvarez C."/>
            <person name="Prodan S."/>
            <person name="Zamorano A."/>
            <person name="San-Blas E."/>
            <person name="Aballay E."/>
        </authorList>
    </citation>
    <scope>NUCLEOTIDE SEQUENCE [LARGE SCALE GENOMIC DNA]</scope>
    <source>
        <strain evidence="2 3">VLS</strain>
    </source>
</reference>
<evidence type="ECO:0000313" key="2">
    <source>
        <dbReference type="EMBL" id="MBI6547824.1"/>
    </source>
</evidence>
<accession>A0ABS0U2V6</accession>
<gene>
    <name evidence="2" type="ORF">H8A87_03585</name>
</gene>
<evidence type="ECO:0000259" key="1">
    <source>
        <dbReference type="Pfam" id="PF04448"/>
    </source>
</evidence>
<dbReference type="EMBL" id="JACOII010000021">
    <property type="protein sequence ID" value="MBI6547824.1"/>
    <property type="molecule type" value="Genomic_DNA"/>
</dbReference>
<feature type="domain" description="DUF551" evidence="1">
    <location>
        <begin position="59"/>
        <end position="126"/>
    </location>
</feature>
<keyword evidence="3" id="KW-1185">Reference proteome</keyword>
<dbReference type="Proteomes" id="UP000696184">
    <property type="component" value="Unassembled WGS sequence"/>
</dbReference>